<keyword evidence="1 2" id="KW-0129">CBS domain</keyword>
<dbReference type="InterPro" id="IPR000644">
    <property type="entry name" value="CBS_dom"/>
</dbReference>
<reference evidence="4" key="2">
    <citation type="submission" date="2022-01" db="EMBL/GenBank/DDBJ databases">
        <authorList>
            <person name="Hirooka S."/>
            <person name="Miyagishima S.Y."/>
        </authorList>
    </citation>
    <scope>NUCLEOTIDE SEQUENCE</scope>
    <source>
        <strain evidence="4">NBRC 102759</strain>
    </source>
</reference>
<gene>
    <name evidence="4" type="ORF">GpartN1_g1111.t1</name>
</gene>
<evidence type="ECO:0000256" key="2">
    <source>
        <dbReference type="PROSITE-ProRule" id="PRU00703"/>
    </source>
</evidence>
<proteinExistence type="predicted"/>
<dbReference type="EMBL" id="BQMJ01000008">
    <property type="protein sequence ID" value="GJQ09320.1"/>
    <property type="molecule type" value="Genomic_DNA"/>
</dbReference>
<dbReference type="PANTHER" id="PTHR43080:SF2">
    <property type="entry name" value="CBS DOMAIN-CONTAINING PROTEIN"/>
    <property type="match status" value="1"/>
</dbReference>
<dbReference type="PROSITE" id="PS51371">
    <property type="entry name" value="CBS"/>
    <property type="match status" value="2"/>
</dbReference>
<feature type="domain" description="CBS" evidence="3">
    <location>
        <begin position="117"/>
        <end position="183"/>
    </location>
</feature>
<evidence type="ECO:0000256" key="1">
    <source>
        <dbReference type="ARBA" id="ARBA00023122"/>
    </source>
</evidence>
<dbReference type="InterPro" id="IPR044725">
    <property type="entry name" value="CBSX3_CBS_dom"/>
</dbReference>
<dbReference type="Proteomes" id="UP001061958">
    <property type="component" value="Unassembled WGS sequence"/>
</dbReference>
<dbReference type="InterPro" id="IPR051257">
    <property type="entry name" value="Diverse_CBS-Domain"/>
</dbReference>
<dbReference type="SUPFAM" id="SSF54631">
    <property type="entry name" value="CBS-domain pair"/>
    <property type="match status" value="1"/>
</dbReference>
<name>A0A9C7PRR7_9RHOD</name>
<evidence type="ECO:0000313" key="5">
    <source>
        <dbReference type="Proteomes" id="UP001061958"/>
    </source>
</evidence>
<evidence type="ECO:0000259" key="3">
    <source>
        <dbReference type="PROSITE" id="PS51371"/>
    </source>
</evidence>
<comment type="caution">
    <text evidence="4">The sequence shown here is derived from an EMBL/GenBank/DDBJ whole genome shotgun (WGS) entry which is preliminary data.</text>
</comment>
<protein>
    <recommendedName>
        <fullName evidence="3">CBS domain-containing protein</fullName>
    </recommendedName>
</protein>
<dbReference type="PANTHER" id="PTHR43080">
    <property type="entry name" value="CBS DOMAIN-CONTAINING PROTEIN CBSX3, MITOCHONDRIAL"/>
    <property type="match status" value="1"/>
</dbReference>
<organism evidence="4 5">
    <name type="scientific">Galdieria partita</name>
    <dbReference type="NCBI Taxonomy" id="83374"/>
    <lineage>
        <taxon>Eukaryota</taxon>
        <taxon>Rhodophyta</taxon>
        <taxon>Bangiophyceae</taxon>
        <taxon>Galdieriales</taxon>
        <taxon>Galdieriaceae</taxon>
        <taxon>Galdieria</taxon>
    </lineage>
</organism>
<dbReference type="AlphaFoldDB" id="A0A9C7PRR7"/>
<sequence>MYAIRTLSPLSLVQSTVQSTMVLKEVYSPLLQRTCRIVFSKEPGVSLQYKKGSSYLPEQYSPSVAGKVSVGSLVAKFGLSLSSSPAYTGWKTNFTKRQVSNTSSTVETAPGKTVGDILKVKGEKFYRIKTSDLVYDAIKKMVDNNVGSLVVIDVDDEGVTGKPLGIVTERDYLRKIVLLGRSSKTTYVKDIMTSANNLVSVNPSASLNDCMEIMTQKRIRHIPVIDSEGNVMGMVSIGDIVKELVEEHRHEAKKLNEYIQGTY</sequence>
<dbReference type="Pfam" id="PF00571">
    <property type="entry name" value="CBS"/>
    <property type="match status" value="2"/>
</dbReference>
<dbReference type="Gene3D" id="3.10.580.10">
    <property type="entry name" value="CBS-domain"/>
    <property type="match status" value="1"/>
</dbReference>
<accession>A0A9C7PRR7</accession>
<evidence type="ECO:0000313" key="4">
    <source>
        <dbReference type="EMBL" id="GJQ09320.1"/>
    </source>
</evidence>
<keyword evidence="5" id="KW-1185">Reference proteome</keyword>
<reference evidence="4" key="1">
    <citation type="journal article" date="2022" name="Proc. Natl. Acad. Sci. U.S.A.">
        <title>Life cycle and functional genomics of the unicellular red alga Galdieria for elucidating algal and plant evolution and industrial use.</title>
        <authorList>
            <person name="Hirooka S."/>
            <person name="Itabashi T."/>
            <person name="Ichinose T.M."/>
            <person name="Onuma R."/>
            <person name="Fujiwara T."/>
            <person name="Yamashita S."/>
            <person name="Jong L.W."/>
            <person name="Tomita R."/>
            <person name="Iwane A.H."/>
            <person name="Miyagishima S.Y."/>
        </authorList>
    </citation>
    <scope>NUCLEOTIDE SEQUENCE</scope>
    <source>
        <strain evidence="4">NBRC 102759</strain>
    </source>
</reference>
<dbReference type="CDD" id="cd04623">
    <property type="entry name" value="CBS_pair_bac_euk"/>
    <property type="match status" value="1"/>
</dbReference>
<dbReference type="InterPro" id="IPR046342">
    <property type="entry name" value="CBS_dom_sf"/>
</dbReference>
<dbReference type="SMART" id="SM00116">
    <property type="entry name" value="CBS"/>
    <property type="match status" value="2"/>
</dbReference>
<dbReference type="OrthoDB" id="418595at2759"/>
<feature type="domain" description="CBS" evidence="3">
    <location>
        <begin position="192"/>
        <end position="251"/>
    </location>
</feature>